<keyword evidence="2" id="KW-0378">Hydrolase</keyword>
<dbReference type="PRINTS" id="PR01607">
    <property type="entry name" value="APYRASEFAMLY"/>
</dbReference>
<dbReference type="GO" id="GO:0009166">
    <property type="term" value="P:nucleotide catabolic process"/>
    <property type="evidence" value="ECO:0007669"/>
    <property type="project" value="InterPro"/>
</dbReference>
<dbReference type="GO" id="GO:0000166">
    <property type="term" value="F:nucleotide binding"/>
    <property type="evidence" value="ECO:0007669"/>
    <property type="project" value="UniProtKB-KW"/>
</dbReference>
<feature type="chain" id="PRO_5005108987" evidence="2">
    <location>
        <begin position="26"/>
        <end position="734"/>
    </location>
</feature>
<dbReference type="Proteomes" id="UP000030437">
    <property type="component" value="Unassembled WGS sequence"/>
</dbReference>
<evidence type="ECO:0000313" key="4">
    <source>
        <dbReference type="EMBL" id="KGR82097.1"/>
    </source>
</evidence>
<evidence type="ECO:0000256" key="2">
    <source>
        <dbReference type="RuleBase" id="RU362119"/>
    </source>
</evidence>
<dbReference type="PROSITE" id="PS51272">
    <property type="entry name" value="SLH"/>
    <property type="match status" value="3"/>
</dbReference>
<dbReference type="InterPro" id="IPR004843">
    <property type="entry name" value="Calcineurin-like_PHP"/>
</dbReference>
<evidence type="ECO:0000259" key="3">
    <source>
        <dbReference type="PROSITE" id="PS51272"/>
    </source>
</evidence>
<dbReference type="Pfam" id="PF02872">
    <property type="entry name" value="5_nucleotid_C"/>
    <property type="match status" value="1"/>
</dbReference>
<evidence type="ECO:0000313" key="5">
    <source>
        <dbReference type="Proteomes" id="UP000030437"/>
    </source>
</evidence>
<accession>A0A0A3J4W3</accession>
<feature type="domain" description="SLH" evidence="3">
    <location>
        <begin position="85"/>
        <end position="148"/>
    </location>
</feature>
<feature type="domain" description="SLH" evidence="3">
    <location>
        <begin position="25"/>
        <end position="83"/>
    </location>
</feature>
<feature type="domain" description="SLH" evidence="3">
    <location>
        <begin position="149"/>
        <end position="207"/>
    </location>
</feature>
<reference evidence="4 5" key="1">
    <citation type="submission" date="2014-02" db="EMBL/GenBank/DDBJ databases">
        <title>Draft genome sequence of Lysinibacillus odysseyi NBRC 100172.</title>
        <authorList>
            <person name="Zhang F."/>
            <person name="Wang G."/>
            <person name="Zhang L."/>
        </authorList>
    </citation>
    <scope>NUCLEOTIDE SEQUENCE [LARGE SCALE GENOMIC DNA]</scope>
    <source>
        <strain evidence="4 5">NBRC 100172</strain>
    </source>
</reference>
<dbReference type="InterPro" id="IPR008334">
    <property type="entry name" value="5'-Nucleotdase_C"/>
</dbReference>
<proteinExistence type="inferred from homology"/>
<dbReference type="PANTHER" id="PTHR11575">
    <property type="entry name" value="5'-NUCLEOTIDASE-RELATED"/>
    <property type="match status" value="1"/>
</dbReference>
<gene>
    <name evidence="4" type="ORF">CD32_22660</name>
</gene>
<dbReference type="SUPFAM" id="SSF56300">
    <property type="entry name" value="Metallo-dependent phosphatases"/>
    <property type="match status" value="1"/>
</dbReference>
<dbReference type="Gene3D" id="3.60.21.10">
    <property type="match status" value="1"/>
</dbReference>
<dbReference type="InterPro" id="IPR036907">
    <property type="entry name" value="5'-Nucleotdase_C_sf"/>
</dbReference>
<keyword evidence="1 2" id="KW-0732">Signal</keyword>
<comment type="similarity">
    <text evidence="2">Belongs to the 5'-nucleotidase family.</text>
</comment>
<dbReference type="AlphaFoldDB" id="A0A0A3J4W3"/>
<dbReference type="SUPFAM" id="SSF55816">
    <property type="entry name" value="5'-nucleotidase (syn. UDP-sugar hydrolase), C-terminal domain"/>
    <property type="match status" value="1"/>
</dbReference>
<dbReference type="RefSeq" id="WP_409359734.1">
    <property type="nucleotide sequence ID" value="NZ_AVCX01000001.1"/>
</dbReference>
<dbReference type="InterPro" id="IPR029052">
    <property type="entry name" value="Metallo-depent_PP-like"/>
</dbReference>
<keyword evidence="2" id="KW-0547">Nucleotide-binding</keyword>
<dbReference type="GO" id="GO:0016787">
    <property type="term" value="F:hydrolase activity"/>
    <property type="evidence" value="ECO:0007669"/>
    <property type="project" value="UniProtKB-KW"/>
</dbReference>
<protein>
    <submittedName>
        <fullName evidence="4">2', 3'-cyclic nucleotide 2'-phosphodiesterase</fullName>
    </submittedName>
</protein>
<dbReference type="Gene3D" id="3.90.780.10">
    <property type="entry name" value="5'-Nucleotidase, C-terminal domain"/>
    <property type="match status" value="1"/>
</dbReference>
<evidence type="ECO:0000256" key="1">
    <source>
        <dbReference type="ARBA" id="ARBA00022729"/>
    </source>
</evidence>
<dbReference type="STRING" id="1220589.CD32_22660"/>
<sequence>MKKRKLFITAGAVTASLVAVTGVSANTGFTDVKETNSHYENILALQEAGIIKGYSDGTFKPGQAVTRGQAAKMLVGAFKLEKGTASSPFTDVAASNEYHDAIQTLASQGIIKGYSDGTFKPNQAITRGQFSKMLTKILDLTGEGTVPFKDISTGHEYYNSIVALYENGLTKGTSATTYSPYSNVTRGQFASFVVRGLDWAEKNTQPPTTTPEEEAFDLSILHVNDTHAHVEAFPQLMTAVKEERAQHENSLLLHAGDAFSGTLYFNEFLGKADLEFMNAMGFDAMTFGNHEFDLGGSEDGHKALTEFIKGAKFPLITANIDFSKDPLFNGLFSDSYAVSTEYGKIYNGIIKEIDGEKVGIFGLTTEETKDLAFVGSVAFENYIEEANKAVAALEAQGVNKIIALTHIGYNDNPKVDNDILLAKNVEGIDVIVGGHSHDKLDKPFVVDTNTVGAAKDTTLIVQANEYGKFLGTVDVTFDKNGVVTKYDGQLIEIAKVAADEAGLKMLESFKKQVEEVSNKEIGVELKTALENPRGSEENPFSVRANETILGNLITDGMRAKAQKYTDKKVVMALQNGGGIRSEIPAGNVTVGQVITVLPFGNTLALMDATGAELKAAFEVSVKNAPEENGGFLHVSGGRVTYDSSKPTGQRVVSIEILNEDGTYTALEDSKTYTIATNAFTAKGGDGFDMFKAAYAEGRVTDLGLSDWENFQEHLTSGITIPTETEGRIVDVAAK</sequence>
<dbReference type="InterPro" id="IPR001119">
    <property type="entry name" value="SLH_dom"/>
</dbReference>
<dbReference type="Pfam" id="PF00149">
    <property type="entry name" value="Metallophos"/>
    <property type="match status" value="1"/>
</dbReference>
<dbReference type="PANTHER" id="PTHR11575:SF24">
    <property type="entry name" value="5'-NUCLEOTIDASE"/>
    <property type="match status" value="1"/>
</dbReference>
<dbReference type="eggNOG" id="COG0737">
    <property type="taxonomic scope" value="Bacteria"/>
</dbReference>
<dbReference type="Pfam" id="PF00395">
    <property type="entry name" value="SLH"/>
    <property type="match status" value="3"/>
</dbReference>
<feature type="signal peptide" evidence="2">
    <location>
        <begin position="1"/>
        <end position="25"/>
    </location>
</feature>
<comment type="caution">
    <text evidence="4">The sequence shown here is derived from an EMBL/GenBank/DDBJ whole genome shotgun (WGS) entry which is preliminary data.</text>
</comment>
<name>A0A0A3J4W3_9BACI</name>
<dbReference type="InterPro" id="IPR006179">
    <property type="entry name" value="5_nucleotidase/apyrase"/>
</dbReference>
<dbReference type="EMBL" id="JPVP01000060">
    <property type="protein sequence ID" value="KGR82097.1"/>
    <property type="molecule type" value="Genomic_DNA"/>
</dbReference>
<organism evidence="4 5">
    <name type="scientific">Lysinibacillus odysseyi 34hs-1 = NBRC 100172</name>
    <dbReference type="NCBI Taxonomy" id="1220589"/>
    <lineage>
        <taxon>Bacteria</taxon>
        <taxon>Bacillati</taxon>
        <taxon>Bacillota</taxon>
        <taxon>Bacilli</taxon>
        <taxon>Bacillales</taxon>
        <taxon>Bacillaceae</taxon>
        <taxon>Lysinibacillus</taxon>
    </lineage>
</organism>
<keyword evidence="5" id="KW-1185">Reference proteome</keyword>